<evidence type="ECO:0000256" key="1">
    <source>
        <dbReference type="SAM" id="SignalP"/>
    </source>
</evidence>
<keyword evidence="3" id="KW-1185">Reference proteome</keyword>
<gene>
    <name evidence="2" type="ORF">CRG98_044732</name>
</gene>
<dbReference type="AlphaFoldDB" id="A0A2I0HUE5"/>
<evidence type="ECO:0000313" key="3">
    <source>
        <dbReference type="Proteomes" id="UP000233551"/>
    </source>
</evidence>
<protein>
    <submittedName>
        <fullName evidence="2">Uncharacterized protein</fullName>
    </submittedName>
</protein>
<name>A0A2I0HUE5_PUNGR</name>
<accession>A0A2I0HUE5</accession>
<organism evidence="2 3">
    <name type="scientific">Punica granatum</name>
    <name type="common">Pomegranate</name>
    <dbReference type="NCBI Taxonomy" id="22663"/>
    <lineage>
        <taxon>Eukaryota</taxon>
        <taxon>Viridiplantae</taxon>
        <taxon>Streptophyta</taxon>
        <taxon>Embryophyta</taxon>
        <taxon>Tracheophyta</taxon>
        <taxon>Spermatophyta</taxon>
        <taxon>Magnoliopsida</taxon>
        <taxon>eudicotyledons</taxon>
        <taxon>Gunneridae</taxon>
        <taxon>Pentapetalae</taxon>
        <taxon>rosids</taxon>
        <taxon>malvids</taxon>
        <taxon>Myrtales</taxon>
        <taxon>Lythraceae</taxon>
        <taxon>Punica</taxon>
    </lineage>
</organism>
<dbReference type="EMBL" id="PGOL01005566">
    <property type="protein sequence ID" value="PKI34886.1"/>
    <property type="molecule type" value="Genomic_DNA"/>
</dbReference>
<feature type="signal peptide" evidence="1">
    <location>
        <begin position="1"/>
        <end position="27"/>
    </location>
</feature>
<proteinExistence type="predicted"/>
<evidence type="ECO:0000313" key="2">
    <source>
        <dbReference type="EMBL" id="PKI34886.1"/>
    </source>
</evidence>
<dbReference type="Proteomes" id="UP000233551">
    <property type="component" value="Unassembled WGS sequence"/>
</dbReference>
<feature type="chain" id="PRO_5014193156" evidence="1">
    <location>
        <begin position="28"/>
        <end position="136"/>
    </location>
</feature>
<keyword evidence="1" id="KW-0732">Signal</keyword>
<sequence length="136" mass="14507">MATKNLAISAILIFAMILMAFAATGEAVESRSCMGKCKPLCSTLKNVDIKNCPGACNEFCAKFVHGHILIALLVSLMLPTACHAVAAPFLYQLKPLSDPLLSTCIYNCSGEPQQPAPTLVQEFSKLRGHSGLKLAI</sequence>
<comment type="caution">
    <text evidence="2">The sequence shown here is derived from an EMBL/GenBank/DDBJ whole genome shotgun (WGS) entry which is preliminary data.</text>
</comment>
<reference evidence="2 3" key="1">
    <citation type="submission" date="2017-11" db="EMBL/GenBank/DDBJ databases">
        <title>De-novo sequencing of pomegranate (Punica granatum L.) genome.</title>
        <authorList>
            <person name="Akparov Z."/>
            <person name="Amiraslanov A."/>
            <person name="Hajiyeva S."/>
            <person name="Abbasov M."/>
            <person name="Kaur K."/>
            <person name="Hamwieh A."/>
            <person name="Solovyev V."/>
            <person name="Salamov A."/>
            <person name="Braich B."/>
            <person name="Kosarev P."/>
            <person name="Mahmoud A."/>
            <person name="Hajiyev E."/>
            <person name="Babayeva S."/>
            <person name="Izzatullayeva V."/>
            <person name="Mammadov A."/>
            <person name="Mammadov A."/>
            <person name="Sharifova S."/>
            <person name="Ojaghi J."/>
            <person name="Eynullazada K."/>
            <person name="Bayramov B."/>
            <person name="Abdulazimova A."/>
            <person name="Shahmuradov I."/>
        </authorList>
    </citation>
    <scope>NUCLEOTIDE SEQUENCE [LARGE SCALE GENOMIC DNA]</scope>
    <source>
        <strain evidence="3">cv. AG2017</strain>
        <tissue evidence="2">Leaf</tissue>
    </source>
</reference>